<keyword evidence="4 6" id="KW-1133">Transmembrane helix</keyword>
<evidence type="ECO:0000313" key="9">
    <source>
        <dbReference type="Proteomes" id="UP001372338"/>
    </source>
</evidence>
<evidence type="ECO:0000256" key="6">
    <source>
        <dbReference type="RuleBase" id="RU363077"/>
    </source>
</evidence>
<dbReference type="InterPro" id="IPR037185">
    <property type="entry name" value="EmrE-like"/>
</dbReference>
<protein>
    <recommendedName>
        <fullName evidence="6">WAT1-related protein</fullName>
    </recommendedName>
</protein>
<evidence type="ECO:0000256" key="4">
    <source>
        <dbReference type="ARBA" id="ARBA00022989"/>
    </source>
</evidence>
<dbReference type="InterPro" id="IPR000620">
    <property type="entry name" value="EamA_dom"/>
</dbReference>
<sequence>MARRWSFYKDLLPVIVMIGIECNDTGLLTLFKAATNKGMSSHVFVAYAYAIATLVLLPAPFFSKRSGELPPINFSILSKIALLGVIGSSSQILGYVGISYSSPTLATSIGNLVPAFTFMLAVIFSMNSNKVSILLDITNVEVLKEFPDELTMVFFYNVIATIVTTTGVFGKSMSNVVYAWAIHLKGPVYVTSFKPLAVVIAIAMGVMFLDDTLHVGSIFGATIVRGKAKEEAEEYADNLESPSTENSSRWKS</sequence>
<dbReference type="Pfam" id="PF00892">
    <property type="entry name" value="EamA"/>
    <property type="match status" value="1"/>
</dbReference>
<dbReference type="GO" id="GO:0022857">
    <property type="term" value="F:transmembrane transporter activity"/>
    <property type="evidence" value="ECO:0007669"/>
    <property type="project" value="InterPro"/>
</dbReference>
<evidence type="ECO:0000256" key="1">
    <source>
        <dbReference type="ARBA" id="ARBA00004141"/>
    </source>
</evidence>
<dbReference type="Proteomes" id="UP001372338">
    <property type="component" value="Unassembled WGS sequence"/>
</dbReference>
<dbReference type="EMBL" id="JAYWIO010000004">
    <property type="protein sequence ID" value="KAK7266164.1"/>
    <property type="molecule type" value="Genomic_DNA"/>
</dbReference>
<feature type="transmembrane region" description="Helical" evidence="6">
    <location>
        <begin position="189"/>
        <end position="209"/>
    </location>
</feature>
<comment type="similarity">
    <text evidence="2 6">Belongs to the drug/metabolite transporter (DMT) superfamily. Plant drug/metabolite exporter (P-DME) (TC 2.A.7.4) family.</text>
</comment>
<name>A0AAN9F034_CROPI</name>
<feature type="domain" description="EamA" evidence="7">
    <location>
        <begin position="29"/>
        <end position="124"/>
    </location>
</feature>
<organism evidence="8 9">
    <name type="scientific">Crotalaria pallida</name>
    <name type="common">Smooth rattlebox</name>
    <name type="synonym">Crotalaria striata</name>
    <dbReference type="NCBI Taxonomy" id="3830"/>
    <lineage>
        <taxon>Eukaryota</taxon>
        <taxon>Viridiplantae</taxon>
        <taxon>Streptophyta</taxon>
        <taxon>Embryophyta</taxon>
        <taxon>Tracheophyta</taxon>
        <taxon>Spermatophyta</taxon>
        <taxon>Magnoliopsida</taxon>
        <taxon>eudicotyledons</taxon>
        <taxon>Gunneridae</taxon>
        <taxon>Pentapetalae</taxon>
        <taxon>rosids</taxon>
        <taxon>fabids</taxon>
        <taxon>Fabales</taxon>
        <taxon>Fabaceae</taxon>
        <taxon>Papilionoideae</taxon>
        <taxon>50 kb inversion clade</taxon>
        <taxon>genistoids sensu lato</taxon>
        <taxon>core genistoids</taxon>
        <taxon>Crotalarieae</taxon>
        <taxon>Crotalaria</taxon>
    </lineage>
</organism>
<feature type="transmembrane region" description="Helical" evidence="6">
    <location>
        <begin position="104"/>
        <end position="124"/>
    </location>
</feature>
<keyword evidence="9" id="KW-1185">Reference proteome</keyword>
<reference evidence="8 9" key="1">
    <citation type="submission" date="2024-01" db="EMBL/GenBank/DDBJ databases">
        <title>The genomes of 5 underutilized Papilionoideae crops provide insights into root nodulation and disease resistanc.</title>
        <authorList>
            <person name="Yuan L."/>
        </authorList>
    </citation>
    <scope>NUCLEOTIDE SEQUENCE [LARGE SCALE GENOMIC DNA]</scope>
    <source>
        <strain evidence="8">ZHUSHIDOU_FW_LH</strain>
        <tissue evidence="8">Leaf</tissue>
    </source>
</reference>
<dbReference type="SUPFAM" id="SSF103481">
    <property type="entry name" value="Multidrug resistance efflux transporter EmrE"/>
    <property type="match status" value="2"/>
</dbReference>
<evidence type="ECO:0000259" key="7">
    <source>
        <dbReference type="Pfam" id="PF00892"/>
    </source>
</evidence>
<feature type="transmembrane region" description="Helical" evidence="6">
    <location>
        <begin position="43"/>
        <end position="62"/>
    </location>
</feature>
<keyword evidence="3 6" id="KW-0812">Transmembrane</keyword>
<evidence type="ECO:0000256" key="2">
    <source>
        <dbReference type="ARBA" id="ARBA00007635"/>
    </source>
</evidence>
<dbReference type="AlphaFoldDB" id="A0AAN9F034"/>
<feature type="transmembrane region" description="Helical" evidence="6">
    <location>
        <begin position="74"/>
        <end position="98"/>
    </location>
</feature>
<proteinExistence type="inferred from homology"/>
<comment type="subcellular location">
    <subcellularLocation>
        <location evidence="1 6">Membrane</location>
        <topology evidence="1 6">Multi-pass membrane protein</topology>
    </subcellularLocation>
</comment>
<dbReference type="InterPro" id="IPR030184">
    <property type="entry name" value="WAT1-related"/>
</dbReference>
<comment type="caution">
    <text evidence="8">The sequence shown here is derived from an EMBL/GenBank/DDBJ whole genome shotgun (WGS) entry which is preliminary data.</text>
</comment>
<gene>
    <name evidence="8" type="ORF">RIF29_18806</name>
</gene>
<keyword evidence="5 6" id="KW-0472">Membrane</keyword>
<evidence type="ECO:0000313" key="8">
    <source>
        <dbReference type="EMBL" id="KAK7266164.1"/>
    </source>
</evidence>
<evidence type="ECO:0000256" key="3">
    <source>
        <dbReference type="ARBA" id="ARBA00022692"/>
    </source>
</evidence>
<dbReference type="PANTHER" id="PTHR31218">
    <property type="entry name" value="WAT1-RELATED PROTEIN"/>
    <property type="match status" value="1"/>
</dbReference>
<feature type="transmembrane region" description="Helical" evidence="6">
    <location>
        <begin position="150"/>
        <end position="169"/>
    </location>
</feature>
<dbReference type="GO" id="GO:0016020">
    <property type="term" value="C:membrane"/>
    <property type="evidence" value="ECO:0007669"/>
    <property type="project" value="UniProtKB-SubCell"/>
</dbReference>
<accession>A0AAN9F034</accession>
<evidence type="ECO:0000256" key="5">
    <source>
        <dbReference type="ARBA" id="ARBA00023136"/>
    </source>
</evidence>